<dbReference type="GO" id="GO:0006352">
    <property type="term" value="P:DNA-templated transcription initiation"/>
    <property type="evidence" value="ECO:0007669"/>
    <property type="project" value="InterPro"/>
</dbReference>
<evidence type="ECO:0000256" key="2">
    <source>
        <dbReference type="ARBA" id="ARBA00023082"/>
    </source>
</evidence>
<comment type="caution">
    <text evidence="5">The sequence shown here is derived from an EMBL/GenBank/DDBJ whole genome shotgun (WGS) entry which is preliminary data.</text>
</comment>
<organism evidence="5 6">
    <name type="scientific">Candidatus Prevotella avicola</name>
    <dbReference type="NCBI Taxonomy" id="2838738"/>
    <lineage>
        <taxon>Bacteria</taxon>
        <taxon>Pseudomonadati</taxon>
        <taxon>Bacteroidota</taxon>
        <taxon>Bacteroidia</taxon>
        <taxon>Bacteroidales</taxon>
        <taxon>Prevotellaceae</taxon>
        <taxon>Prevotella</taxon>
    </lineage>
</organism>
<evidence type="ECO:0000256" key="3">
    <source>
        <dbReference type="ARBA" id="ARBA00023125"/>
    </source>
</evidence>
<evidence type="ECO:0000313" key="6">
    <source>
        <dbReference type="Proteomes" id="UP000824055"/>
    </source>
</evidence>
<dbReference type="SUPFAM" id="SSF88946">
    <property type="entry name" value="Sigma2 domain of RNA polymerase sigma factors"/>
    <property type="match status" value="1"/>
</dbReference>
<dbReference type="GO" id="GO:0016987">
    <property type="term" value="F:sigma factor activity"/>
    <property type="evidence" value="ECO:0007669"/>
    <property type="project" value="UniProtKB-KW"/>
</dbReference>
<dbReference type="PANTHER" id="PTHR43133:SF8">
    <property type="entry name" value="RNA POLYMERASE SIGMA FACTOR HI_1459-RELATED"/>
    <property type="match status" value="1"/>
</dbReference>
<keyword evidence="1" id="KW-0805">Transcription regulation</keyword>
<dbReference type="Proteomes" id="UP000824055">
    <property type="component" value="Unassembled WGS sequence"/>
</dbReference>
<dbReference type="AlphaFoldDB" id="A0A9D2FXJ1"/>
<dbReference type="GO" id="GO:0003677">
    <property type="term" value="F:DNA binding"/>
    <property type="evidence" value="ECO:0007669"/>
    <property type="project" value="UniProtKB-KW"/>
</dbReference>
<dbReference type="InterPro" id="IPR039425">
    <property type="entry name" value="RNA_pol_sigma-70-like"/>
</dbReference>
<protein>
    <submittedName>
        <fullName evidence="5">Sigma-70 family RNA polymerase sigma factor</fullName>
    </submittedName>
</protein>
<keyword evidence="3" id="KW-0238">DNA-binding</keyword>
<evidence type="ECO:0000313" key="5">
    <source>
        <dbReference type="EMBL" id="HIZ68536.1"/>
    </source>
</evidence>
<dbReference type="InterPro" id="IPR013325">
    <property type="entry name" value="RNA_pol_sigma_r2"/>
</dbReference>
<evidence type="ECO:0000256" key="4">
    <source>
        <dbReference type="ARBA" id="ARBA00023163"/>
    </source>
</evidence>
<sequence>MNDVIQAAVKRLEPKYKPRSDKEIITEIGLGDSSGDALFYLLFGRYAEMLEAIFRRQSSGRIEFDDFMLELDIRLFVNRCAAIISFDENKASFKTYLGTIAHNLLYDMSAKEMPTRDILEALRQTDCGFDEYGMSILVDAINSYPNKDSRYVLLKTIEGYKSKEIAAMLTRRRQEEGTLDKGKSLTPAYIDTVRSRTLKAIRRMMAGPCEQAESCGVSACQVSLGVTEPFALAKASTPTLLKPEAASFTDITNPFITNIYILYNQMKEDYDE</sequence>
<accession>A0A9D2FXJ1</accession>
<keyword evidence="4" id="KW-0804">Transcription</keyword>
<dbReference type="EMBL" id="DXBE01000015">
    <property type="protein sequence ID" value="HIZ68536.1"/>
    <property type="molecule type" value="Genomic_DNA"/>
</dbReference>
<gene>
    <name evidence="5" type="ORF">H9966_01395</name>
</gene>
<proteinExistence type="predicted"/>
<reference evidence="5" key="1">
    <citation type="journal article" date="2021" name="PeerJ">
        <title>Extensive microbial diversity within the chicken gut microbiome revealed by metagenomics and culture.</title>
        <authorList>
            <person name="Gilroy R."/>
            <person name="Ravi A."/>
            <person name="Getino M."/>
            <person name="Pursley I."/>
            <person name="Horton D.L."/>
            <person name="Alikhan N.F."/>
            <person name="Baker D."/>
            <person name="Gharbi K."/>
            <person name="Hall N."/>
            <person name="Watson M."/>
            <person name="Adriaenssens E.M."/>
            <person name="Foster-Nyarko E."/>
            <person name="Jarju S."/>
            <person name="Secka A."/>
            <person name="Antonio M."/>
            <person name="Oren A."/>
            <person name="Chaudhuri R.R."/>
            <person name="La Ragione R."/>
            <person name="Hildebrand F."/>
            <person name="Pallen M.J."/>
        </authorList>
    </citation>
    <scope>NUCLEOTIDE SEQUENCE</scope>
    <source>
        <strain evidence="5">ChiHecec3B27-8219</strain>
    </source>
</reference>
<reference evidence="5" key="2">
    <citation type="submission" date="2021-04" db="EMBL/GenBank/DDBJ databases">
        <authorList>
            <person name="Gilroy R."/>
        </authorList>
    </citation>
    <scope>NUCLEOTIDE SEQUENCE</scope>
    <source>
        <strain evidence="5">ChiHecec3B27-8219</strain>
    </source>
</reference>
<keyword evidence="2" id="KW-0731">Sigma factor</keyword>
<dbReference type="PANTHER" id="PTHR43133">
    <property type="entry name" value="RNA POLYMERASE ECF-TYPE SIGMA FACTO"/>
    <property type="match status" value="1"/>
</dbReference>
<name>A0A9D2FXJ1_9BACT</name>
<evidence type="ECO:0000256" key="1">
    <source>
        <dbReference type="ARBA" id="ARBA00023015"/>
    </source>
</evidence>
<dbReference type="Gene3D" id="1.10.1740.10">
    <property type="match status" value="1"/>
</dbReference>